<reference evidence="2" key="1">
    <citation type="submission" date="2021-01" db="EMBL/GenBank/DDBJ databases">
        <title>Metabolic potential, ecology and presence of endohyphal bacteria is reflected in genomic diversity of Mucoromycotina.</title>
        <authorList>
            <person name="Muszewska A."/>
            <person name="Okrasinska A."/>
            <person name="Steczkiewicz K."/>
            <person name="Drgas O."/>
            <person name="Orlowska M."/>
            <person name="Perlinska-Lenart U."/>
            <person name="Aleksandrzak-Piekarczyk T."/>
            <person name="Szatraj K."/>
            <person name="Zielenkiewicz U."/>
            <person name="Pilsyk S."/>
            <person name="Malc E."/>
            <person name="Mieczkowski P."/>
            <person name="Kruszewska J.S."/>
            <person name="Biernat P."/>
            <person name="Pawlowska J."/>
        </authorList>
    </citation>
    <scope>NUCLEOTIDE SEQUENCE</scope>
    <source>
        <strain evidence="2">WA0000018081</strain>
    </source>
</reference>
<dbReference type="OrthoDB" id="10039976at2759"/>
<dbReference type="CDD" id="cd04301">
    <property type="entry name" value="NAT_SF"/>
    <property type="match status" value="1"/>
</dbReference>
<sequence length="145" mass="16388">MIQIKQITEKDVTKEKLNELVTLLQQLSTSCNESLVMNAIKSSQSCIFIATTDENKIVGTATLGYINCFTGLRVHIEDVVVDSDYRGKGIASNLINEAIERAKILQAKTIDLTSRPERESANRLYQKLGFVKRDTNVYRYTNQIQ</sequence>
<dbReference type="PROSITE" id="PS51186">
    <property type="entry name" value="GNAT"/>
    <property type="match status" value="1"/>
</dbReference>
<feature type="domain" description="N-acetyltransferase" evidence="1">
    <location>
        <begin position="7"/>
        <end position="145"/>
    </location>
</feature>
<dbReference type="SUPFAM" id="SSF55729">
    <property type="entry name" value="Acyl-CoA N-acyltransferases (Nat)"/>
    <property type="match status" value="1"/>
</dbReference>
<dbReference type="AlphaFoldDB" id="A0A8H7VWH2"/>
<keyword evidence="3" id="KW-1185">Reference proteome</keyword>
<dbReference type="Pfam" id="PF00583">
    <property type="entry name" value="Acetyltransf_1"/>
    <property type="match status" value="1"/>
</dbReference>
<dbReference type="InterPro" id="IPR050276">
    <property type="entry name" value="MshD_Acetyltransferase"/>
</dbReference>
<protein>
    <recommendedName>
        <fullName evidence="1">N-acetyltransferase domain-containing protein</fullName>
    </recommendedName>
</protein>
<accession>A0A8H7VWH2</accession>
<name>A0A8H7VWH2_9FUNG</name>
<dbReference type="Proteomes" id="UP000613177">
    <property type="component" value="Unassembled WGS sequence"/>
</dbReference>
<evidence type="ECO:0000259" key="1">
    <source>
        <dbReference type="PROSITE" id="PS51186"/>
    </source>
</evidence>
<evidence type="ECO:0000313" key="3">
    <source>
        <dbReference type="Proteomes" id="UP000613177"/>
    </source>
</evidence>
<dbReference type="PANTHER" id="PTHR43617">
    <property type="entry name" value="L-AMINO ACID N-ACETYLTRANSFERASE"/>
    <property type="match status" value="1"/>
</dbReference>
<dbReference type="InterPro" id="IPR000182">
    <property type="entry name" value="GNAT_dom"/>
</dbReference>
<evidence type="ECO:0000313" key="2">
    <source>
        <dbReference type="EMBL" id="KAG2235790.1"/>
    </source>
</evidence>
<dbReference type="GO" id="GO:0016747">
    <property type="term" value="F:acyltransferase activity, transferring groups other than amino-acyl groups"/>
    <property type="evidence" value="ECO:0007669"/>
    <property type="project" value="InterPro"/>
</dbReference>
<comment type="caution">
    <text evidence="2">The sequence shown here is derived from an EMBL/GenBank/DDBJ whole genome shotgun (WGS) entry which is preliminary data.</text>
</comment>
<gene>
    <name evidence="2" type="ORF">INT48_001016</name>
</gene>
<proteinExistence type="predicted"/>
<dbReference type="Gene3D" id="3.40.630.30">
    <property type="match status" value="1"/>
</dbReference>
<organism evidence="2 3">
    <name type="scientific">Thamnidium elegans</name>
    <dbReference type="NCBI Taxonomy" id="101142"/>
    <lineage>
        <taxon>Eukaryota</taxon>
        <taxon>Fungi</taxon>
        <taxon>Fungi incertae sedis</taxon>
        <taxon>Mucoromycota</taxon>
        <taxon>Mucoromycotina</taxon>
        <taxon>Mucoromycetes</taxon>
        <taxon>Mucorales</taxon>
        <taxon>Mucorineae</taxon>
        <taxon>Mucoraceae</taxon>
        <taxon>Thamnidium</taxon>
    </lineage>
</organism>
<dbReference type="InterPro" id="IPR016181">
    <property type="entry name" value="Acyl_CoA_acyltransferase"/>
</dbReference>
<dbReference type="PROSITE" id="PS51257">
    <property type="entry name" value="PROKAR_LIPOPROTEIN"/>
    <property type="match status" value="1"/>
</dbReference>
<dbReference type="EMBL" id="JAEPRE010000027">
    <property type="protein sequence ID" value="KAG2235790.1"/>
    <property type="molecule type" value="Genomic_DNA"/>
</dbReference>